<accession>A0A937FGT6</accession>
<dbReference type="Pfam" id="PF13847">
    <property type="entry name" value="Methyltransf_31"/>
    <property type="match status" value="1"/>
</dbReference>
<dbReference type="GO" id="GO:0003700">
    <property type="term" value="F:DNA-binding transcription factor activity"/>
    <property type="evidence" value="ECO:0007669"/>
    <property type="project" value="InterPro"/>
</dbReference>
<keyword evidence="2" id="KW-0175">Coiled coil</keyword>
<organism evidence="4 5">
    <name type="scientific">Clostridium paridis</name>
    <dbReference type="NCBI Taxonomy" id="2803863"/>
    <lineage>
        <taxon>Bacteria</taxon>
        <taxon>Bacillati</taxon>
        <taxon>Bacillota</taxon>
        <taxon>Clostridia</taxon>
        <taxon>Eubacteriales</taxon>
        <taxon>Clostridiaceae</taxon>
        <taxon>Clostridium</taxon>
    </lineage>
</organism>
<dbReference type="AlphaFoldDB" id="A0A937FGT6"/>
<dbReference type="InterPro" id="IPR009061">
    <property type="entry name" value="DNA-bd_dom_put_sf"/>
</dbReference>
<evidence type="ECO:0000313" key="4">
    <source>
        <dbReference type="EMBL" id="MBL4931291.1"/>
    </source>
</evidence>
<dbReference type="PANTHER" id="PTHR30204:SF96">
    <property type="entry name" value="CHROMOSOME-ANCHORING PROTEIN RACA"/>
    <property type="match status" value="1"/>
</dbReference>
<dbReference type="InterPro" id="IPR047057">
    <property type="entry name" value="MerR_fam"/>
</dbReference>
<name>A0A937FGT6_9CLOT</name>
<dbReference type="SMART" id="SM00422">
    <property type="entry name" value="HTH_MERR"/>
    <property type="match status" value="1"/>
</dbReference>
<proteinExistence type="predicted"/>
<dbReference type="SUPFAM" id="SSF46955">
    <property type="entry name" value="Putative DNA-binding domain"/>
    <property type="match status" value="1"/>
</dbReference>
<protein>
    <submittedName>
        <fullName evidence="4">MerR family transcriptional regulator</fullName>
    </submittedName>
</protein>
<dbReference type="Gene3D" id="1.10.1660.10">
    <property type="match status" value="1"/>
</dbReference>
<feature type="coiled-coil region" evidence="2">
    <location>
        <begin position="90"/>
        <end position="124"/>
    </location>
</feature>
<gene>
    <name evidence="4" type="ORF">JK634_05700</name>
</gene>
<dbReference type="InterPro" id="IPR025714">
    <property type="entry name" value="Methyltranfer_dom"/>
</dbReference>
<dbReference type="SUPFAM" id="SSF53335">
    <property type="entry name" value="S-adenosyl-L-methionine-dependent methyltransferases"/>
    <property type="match status" value="1"/>
</dbReference>
<feature type="domain" description="HTH merR-type" evidence="3">
    <location>
        <begin position="1"/>
        <end position="68"/>
    </location>
</feature>
<dbReference type="Proteomes" id="UP000623681">
    <property type="component" value="Unassembled WGS sequence"/>
</dbReference>
<evidence type="ECO:0000256" key="1">
    <source>
        <dbReference type="ARBA" id="ARBA00023125"/>
    </source>
</evidence>
<dbReference type="Pfam" id="PF13411">
    <property type="entry name" value="MerR_1"/>
    <property type="match status" value="1"/>
</dbReference>
<dbReference type="EMBL" id="JAESWA010000019">
    <property type="protein sequence ID" value="MBL4931291.1"/>
    <property type="molecule type" value="Genomic_DNA"/>
</dbReference>
<dbReference type="InterPro" id="IPR000551">
    <property type="entry name" value="MerR-type_HTH_dom"/>
</dbReference>
<dbReference type="InterPro" id="IPR029063">
    <property type="entry name" value="SAM-dependent_MTases_sf"/>
</dbReference>
<reference evidence="4" key="1">
    <citation type="submission" date="2021-01" db="EMBL/GenBank/DDBJ databases">
        <title>Genome public.</title>
        <authorList>
            <person name="Liu C."/>
            <person name="Sun Q."/>
        </authorList>
    </citation>
    <scope>NUCLEOTIDE SEQUENCE</scope>
    <source>
        <strain evidence="4">YIM B02565</strain>
    </source>
</reference>
<evidence type="ECO:0000259" key="3">
    <source>
        <dbReference type="SMART" id="SM00422"/>
    </source>
</evidence>
<dbReference type="GO" id="GO:0003677">
    <property type="term" value="F:DNA binding"/>
    <property type="evidence" value="ECO:0007669"/>
    <property type="project" value="UniProtKB-KW"/>
</dbReference>
<dbReference type="Gene3D" id="3.40.50.150">
    <property type="entry name" value="Vaccinia Virus protein VP39"/>
    <property type="match status" value="1"/>
</dbReference>
<evidence type="ECO:0000256" key="2">
    <source>
        <dbReference type="SAM" id="Coils"/>
    </source>
</evidence>
<evidence type="ECO:0000313" key="5">
    <source>
        <dbReference type="Proteomes" id="UP000623681"/>
    </source>
</evidence>
<keyword evidence="5" id="KW-1185">Reference proteome</keyword>
<comment type="caution">
    <text evidence="4">The sequence shown here is derived from an EMBL/GenBank/DDBJ whole genome shotgun (WGS) entry which is preliminary data.</text>
</comment>
<keyword evidence="1" id="KW-0238">DNA-binding</keyword>
<sequence length="405" mass="47179">MKIGAFSKKNNITLDSIRHYINLGLLVPNKNGKQYDFDERCQLDIEEIMSLKALGFSLNEIKTIFFFKKLASLVKNEEKKYYKGIFKRKYNDISAEIERLADIRNKLEEKLKTMELSEDVERRKIGVDISVLNLLSCSLCNEGLSLTQGSITDNKIIDGTLSCKCGKRYIISEGILMDENKLANNEDFFKESSIKDYILETSEEYLDNLYKTNEWLHRELDFNSFNNKVILELGTGWGYCLRSIYSELPESSTYIAVDRNINSHIFLKSILENLNYERNILFVCCDFLNIPIKNKSIDIVMDISGTSNFGFENKNFLLDLVDNKVKEHSKLIGSYILFKNFVADSFVDKKFRINFILEEVKKNLNKLGYKLETERISDYVEEGGPFENYFKKGEKVYTYNFYGKR</sequence>
<dbReference type="PANTHER" id="PTHR30204">
    <property type="entry name" value="REDOX-CYCLING DRUG-SENSING TRANSCRIPTIONAL ACTIVATOR SOXR"/>
    <property type="match status" value="1"/>
</dbReference>